<keyword evidence="3" id="KW-0408">Iron</keyword>
<dbReference type="Gene3D" id="1.20.120.50">
    <property type="entry name" value="Hemerythrin-like"/>
    <property type="match status" value="1"/>
</dbReference>
<evidence type="ECO:0000256" key="3">
    <source>
        <dbReference type="ARBA" id="ARBA00023004"/>
    </source>
</evidence>
<sequence length="143" mass="15813">MHTLLWSSAMELGHAGMDESHRLLFESLGRLARLADREFTPAWGALVQRLEADFREEEALMERLAHPGLRAHREQHASMLAPLHRATGALLRGDPAPARQALAQLPHWFVLHIVSMDLALAEAAANPLPPALRTASGPLHTYN</sequence>
<comment type="similarity">
    <text evidence="1">Belongs to the hemerythrin family.</text>
</comment>
<keyword evidence="6" id="KW-1185">Reference proteome</keyword>
<evidence type="ECO:0000313" key="5">
    <source>
        <dbReference type="EMBL" id="SFU99191.1"/>
    </source>
</evidence>
<name>A0A1I7KP41_9BURK</name>
<evidence type="ECO:0000313" key="6">
    <source>
        <dbReference type="Proteomes" id="UP000199391"/>
    </source>
</evidence>
<dbReference type="InterPro" id="IPR012312">
    <property type="entry name" value="Hemerythrin-like"/>
</dbReference>
<dbReference type="Proteomes" id="UP000199391">
    <property type="component" value="Unassembled WGS sequence"/>
</dbReference>
<accession>A0A1I7KP41</accession>
<evidence type="ECO:0000256" key="2">
    <source>
        <dbReference type="ARBA" id="ARBA00022723"/>
    </source>
</evidence>
<dbReference type="GO" id="GO:0046872">
    <property type="term" value="F:metal ion binding"/>
    <property type="evidence" value="ECO:0007669"/>
    <property type="project" value="UniProtKB-KW"/>
</dbReference>
<feature type="domain" description="Hemerythrin-like" evidence="4">
    <location>
        <begin position="16"/>
        <end position="120"/>
    </location>
</feature>
<dbReference type="STRING" id="1035707.SAMN05216552_101883"/>
<evidence type="ECO:0000256" key="1">
    <source>
        <dbReference type="ARBA" id="ARBA00010587"/>
    </source>
</evidence>
<dbReference type="SUPFAM" id="SSF47188">
    <property type="entry name" value="Hemerythrin-like"/>
    <property type="match status" value="1"/>
</dbReference>
<gene>
    <name evidence="5" type="ORF">SAMN05216552_101883</name>
</gene>
<dbReference type="EMBL" id="FPBO01000018">
    <property type="protein sequence ID" value="SFU99191.1"/>
    <property type="molecule type" value="Genomic_DNA"/>
</dbReference>
<dbReference type="InterPro" id="IPR035938">
    <property type="entry name" value="Hemerythrin-like_sf"/>
</dbReference>
<dbReference type="InterPro" id="IPR012827">
    <property type="entry name" value="Hemerythrin_metal-bd"/>
</dbReference>
<dbReference type="AlphaFoldDB" id="A0A1I7KP41"/>
<dbReference type="PANTHER" id="PTHR37164">
    <property type="entry name" value="BACTERIOHEMERYTHRIN"/>
    <property type="match status" value="1"/>
</dbReference>
<evidence type="ECO:0000259" key="4">
    <source>
        <dbReference type="Pfam" id="PF01814"/>
    </source>
</evidence>
<dbReference type="InterPro" id="IPR050669">
    <property type="entry name" value="Hemerythrin"/>
</dbReference>
<dbReference type="NCBIfam" id="TIGR02481">
    <property type="entry name" value="hemeryth_dom"/>
    <property type="match status" value="1"/>
</dbReference>
<proteinExistence type="inferred from homology"/>
<dbReference type="RefSeq" id="WP_177307340.1">
    <property type="nucleotide sequence ID" value="NZ_FPBO01000018.1"/>
</dbReference>
<protein>
    <submittedName>
        <fullName evidence="5">Hemerythrin</fullName>
    </submittedName>
</protein>
<dbReference type="PANTHER" id="PTHR37164:SF1">
    <property type="entry name" value="BACTERIOHEMERYTHRIN"/>
    <property type="match status" value="1"/>
</dbReference>
<organism evidence="5 6">
    <name type="scientific">Pseudoduganella namucuonensis</name>
    <dbReference type="NCBI Taxonomy" id="1035707"/>
    <lineage>
        <taxon>Bacteria</taxon>
        <taxon>Pseudomonadati</taxon>
        <taxon>Pseudomonadota</taxon>
        <taxon>Betaproteobacteria</taxon>
        <taxon>Burkholderiales</taxon>
        <taxon>Oxalobacteraceae</taxon>
        <taxon>Telluria group</taxon>
        <taxon>Pseudoduganella</taxon>
    </lineage>
</organism>
<dbReference type="CDD" id="cd12107">
    <property type="entry name" value="Hemerythrin"/>
    <property type="match status" value="1"/>
</dbReference>
<keyword evidence="2" id="KW-0479">Metal-binding</keyword>
<reference evidence="6" key="1">
    <citation type="submission" date="2016-10" db="EMBL/GenBank/DDBJ databases">
        <authorList>
            <person name="Varghese N."/>
            <person name="Submissions S."/>
        </authorList>
    </citation>
    <scope>NUCLEOTIDE SEQUENCE [LARGE SCALE GENOMIC DNA]</scope>
    <source>
        <strain evidence="6">CGMCC 1.11014</strain>
    </source>
</reference>
<dbReference type="Pfam" id="PF01814">
    <property type="entry name" value="Hemerythrin"/>
    <property type="match status" value="1"/>
</dbReference>